<proteinExistence type="inferred from homology"/>
<dbReference type="OrthoDB" id="9763310at2"/>
<dbReference type="GO" id="GO:0005524">
    <property type="term" value="F:ATP binding"/>
    <property type="evidence" value="ECO:0007669"/>
    <property type="project" value="UniProtKB-KW"/>
</dbReference>
<dbReference type="PROSITE" id="PS51192">
    <property type="entry name" value="HELICASE_ATP_BIND_1"/>
    <property type="match status" value="1"/>
</dbReference>
<dbReference type="InterPro" id="IPR011545">
    <property type="entry name" value="DEAD/DEAH_box_helicase_dom"/>
</dbReference>
<dbReference type="AlphaFoldDB" id="A0A4Q8QFH3"/>
<dbReference type="Pfam" id="PF16124">
    <property type="entry name" value="RecQ_Zn_bind"/>
    <property type="match status" value="1"/>
</dbReference>
<comment type="catalytic activity">
    <reaction evidence="9">
        <text>Couples ATP hydrolysis with the unwinding of duplex DNA by translocating in the 3'-5' direction.</text>
        <dbReference type="EC" id="5.6.2.4"/>
    </reaction>
</comment>
<sequence length="631" mass="71774">MQETPRSILNKYWGHTDFRGSQKKIIDAVLYKKDVLTLMPTGGGKSICYQVPGLLQEGICIVVSPLVALIQNQVGELKAKGIKAIALTGGISFEELNDLLDNCLYGGYKFLYLSPERLQQSLVQERIKGMNVNLIAIDEAHCISQWGNDFRPAYLECAVLRDLHPNVPVLALTATATNRVADDILSLLHLKEPITFKDSFKRSNIAFSVKHTEDKWFQLKTLLSQTRGCCIIYVRSRKMCSQLSAELNRHGFDSTFFHGGILRSEKEQRLEHWLSNKVPIMVATNAFGMGVDKPDVRLVVHYQIPDSLESYFQEAGRGGRDGNEAMATMLTNNEDKVMAQRQFLTSLPDTAYLKQLYKQLCNYFQISYGELPLEPFPLNFNQFCKQYNLNTNKVYQGLKLLDQNSVIGLTDVFSQKTTLRFITSKRDIFAYFEKHPKMKNLIQTILRTYGGVTDFETKINTLLISKKTGISESDLLKALEQLQVDGILEYKANKSDLEVTFLMPREDDRTINTFGKKISSLNQTKEQNLQQMLAFVENEKVCRSQFILHYFGEKTTSACGKCDICIQKMGKESVTSEKAILEALNEEPLSSRALFLRLQIDESQLLKCLQTLLEDEIIQLNSENKYVRKGK</sequence>
<dbReference type="GO" id="GO:0046872">
    <property type="term" value="F:metal ion binding"/>
    <property type="evidence" value="ECO:0007669"/>
    <property type="project" value="UniProtKB-KW"/>
</dbReference>
<dbReference type="InterPro" id="IPR032284">
    <property type="entry name" value="RecQ_Zn-bd"/>
</dbReference>
<dbReference type="GO" id="GO:0005737">
    <property type="term" value="C:cytoplasm"/>
    <property type="evidence" value="ECO:0007669"/>
    <property type="project" value="TreeGrafter"/>
</dbReference>
<keyword evidence="2" id="KW-0479">Metal-binding</keyword>
<dbReference type="GO" id="GO:0043590">
    <property type="term" value="C:bacterial nucleoid"/>
    <property type="evidence" value="ECO:0007669"/>
    <property type="project" value="TreeGrafter"/>
</dbReference>
<dbReference type="CDD" id="cd17920">
    <property type="entry name" value="DEXHc_RecQ"/>
    <property type="match status" value="1"/>
</dbReference>
<feature type="domain" description="Helicase ATP-binding" evidence="13">
    <location>
        <begin position="26"/>
        <end position="194"/>
    </location>
</feature>
<dbReference type="Gene3D" id="1.10.10.10">
    <property type="entry name" value="Winged helix-like DNA-binding domain superfamily/Winged helix DNA-binding domain"/>
    <property type="match status" value="1"/>
</dbReference>
<evidence type="ECO:0000256" key="5">
    <source>
        <dbReference type="ARBA" id="ARBA00022806"/>
    </source>
</evidence>
<dbReference type="SUPFAM" id="SSF52540">
    <property type="entry name" value="P-loop containing nucleoside triphosphate hydrolases"/>
    <property type="match status" value="1"/>
</dbReference>
<dbReference type="GO" id="GO:0003677">
    <property type="term" value="F:DNA binding"/>
    <property type="evidence" value="ECO:0007669"/>
    <property type="project" value="UniProtKB-KW"/>
</dbReference>
<dbReference type="SMART" id="SM00490">
    <property type="entry name" value="HELICc"/>
    <property type="match status" value="1"/>
</dbReference>
<keyword evidence="5 15" id="KW-0347">Helicase</keyword>
<dbReference type="PANTHER" id="PTHR13710">
    <property type="entry name" value="DNA HELICASE RECQ FAMILY MEMBER"/>
    <property type="match status" value="1"/>
</dbReference>
<dbReference type="PROSITE" id="PS51194">
    <property type="entry name" value="HELICASE_CTER"/>
    <property type="match status" value="1"/>
</dbReference>
<dbReference type="Pfam" id="PF00270">
    <property type="entry name" value="DEAD"/>
    <property type="match status" value="1"/>
</dbReference>
<dbReference type="InterPro" id="IPR036388">
    <property type="entry name" value="WH-like_DNA-bd_sf"/>
</dbReference>
<evidence type="ECO:0000256" key="10">
    <source>
        <dbReference type="ARBA" id="ARBA00034808"/>
    </source>
</evidence>
<evidence type="ECO:0000256" key="9">
    <source>
        <dbReference type="ARBA" id="ARBA00034617"/>
    </source>
</evidence>
<dbReference type="GO" id="GO:0043138">
    <property type="term" value="F:3'-5' DNA helicase activity"/>
    <property type="evidence" value="ECO:0007669"/>
    <property type="project" value="UniProtKB-EC"/>
</dbReference>
<evidence type="ECO:0000313" key="16">
    <source>
        <dbReference type="Proteomes" id="UP000291981"/>
    </source>
</evidence>
<name>A0A4Q8QFH3_9FLAO</name>
<evidence type="ECO:0000256" key="3">
    <source>
        <dbReference type="ARBA" id="ARBA00022741"/>
    </source>
</evidence>
<accession>A0A4Q8QFH3</accession>
<evidence type="ECO:0000256" key="7">
    <source>
        <dbReference type="ARBA" id="ARBA00023125"/>
    </source>
</evidence>
<dbReference type="Gene3D" id="3.40.50.300">
    <property type="entry name" value="P-loop containing nucleotide triphosphate hydrolases"/>
    <property type="match status" value="2"/>
</dbReference>
<evidence type="ECO:0000313" key="15">
    <source>
        <dbReference type="EMBL" id="TAI48614.1"/>
    </source>
</evidence>
<dbReference type="GO" id="GO:0006310">
    <property type="term" value="P:DNA recombination"/>
    <property type="evidence" value="ECO:0007669"/>
    <property type="project" value="InterPro"/>
</dbReference>
<dbReference type="PANTHER" id="PTHR13710:SF105">
    <property type="entry name" value="ATP-DEPENDENT DNA HELICASE Q1"/>
    <property type="match status" value="1"/>
</dbReference>
<dbReference type="RefSeq" id="WP_130608970.1">
    <property type="nucleotide sequence ID" value="NZ_SGIU01000001.1"/>
</dbReference>
<dbReference type="EMBL" id="SGIU01000001">
    <property type="protein sequence ID" value="TAI48614.1"/>
    <property type="molecule type" value="Genomic_DNA"/>
</dbReference>
<reference evidence="15 16" key="1">
    <citation type="submission" date="2019-02" db="EMBL/GenBank/DDBJ databases">
        <title>Draft genome sequence of Muricauda sp. 176CP4-71.</title>
        <authorList>
            <person name="Park J.-S."/>
        </authorList>
    </citation>
    <scope>NUCLEOTIDE SEQUENCE [LARGE SCALE GENOMIC DNA]</scope>
    <source>
        <strain evidence="15 16">176CP4-71</strain>
    </source>
</reference>
<keyword evidence="7" id="KW-0238">DNA-binding</keyword>
<protein>
    <recommendedName>
        <fullName evidence="11">ATP-dependent DNA helicase RecQ</fullName>
        <ecNumber evidence="10">5.6.2.4</ecNumber>
    </recommendedName>
    <alternativeName>
        <fullName evidence="12">DNA 3'-5' helicase RecQ</fullName>
    </alternativeName>
</protein>
<dbReference type="NCBIfam" id="TIGR00614">
    <property type="entry name" value="recQ_fam"/>
    <property type="match status" value="1"/>
</dbReference>
<evidence type="ECO:0000259" key="14">
    <source>
        <dbReference type="PROSITE" id="PS51194"/>
    </source>
</evidence>
<keyword evidence="8" id="KW-0413">Isomerase</keyword>
<comment type="similarity">
    <text evidence="1">Belongs to the helicase family. RecQ subfamily.</text>
</comment>
<dbReference type="FunFam" id="3.40.50.300:FF:001389">
    <property type="entry name" value="ATP-dependent DNA helicase RecQ"/>
    <property type="match status" value="1"/>
</dbReference>
<dbReference type="GO" id="GO:0006281">
    <property type="term" value="P:DNA repair"/>
    <property type="evidence" value="ECO:0007669"/>
    <property type="project" value="TreeGrafter"/>
</dbReference>
<dbReference type="SMART" id="SM00487">
    <property type="entry name" value="DEXDc"/>
    <property type="match status" value="1"/>
</dbReference>
<evidence type="ECO:0000256" key="8">
    <source>
        <dbReference type="ARBA" id="ARBA00023235"/>
    </source>
</evidence>
<evidence type="ECO:0000256" key="4">
    <source>
        <dbReference type="ARBA" id="ARBA00022801"/>
    </source>
</evidence>
<evidence type="ECO:0000256" key="6">
    <source>
        <dbReference type="ARBA" id="ARBA00022840"/>
    </source>
</evidence>
<evidence type="ECO:0000256" key="11">
    <source>
        <dbReference type="ARBA" id="ARBA00044535"/>
    </source>
</evidence>
<comment type="caution">
    <text evidence="15">The sequence shown here is derived from an EMBL/GenBank/DDBJ whole genome shotgun (WGS) entry which is preliminary data.</text>
</comment>
<dbReference type="Proteomes" id="UP000291981">
    <property type="component" value="Unassembled WGS sequence"/>
</dbReference>
<feature type="domain" description="Helicase C-terminal" evidence="14">
    <location>
        <begin position="218"/>
        <end position="379"/>
    </location>
</feature>
<dbReference type="GO" id="GO:0030894">
    <property type="term" value="C:replisome"/>
    <property type="evidence" value="ECO:0007669"/>
    <property type="project" value="TreeGrafter"/>
</dbReference>
<dbReference type="EC" id="5.6.2.4" evidence="10"/>
<evidence type="ECO:0000259" key="13">
    <source>
        <dbReference type="PROSITE" id="PS51192"/>
    </source>
</evidence>
<gene>
    <name evidence="15" type="ORF">EW142_02085</name>
</gene>
<keyword evidence="3" id="KW-0547">Nucleotide-binding</keyword>
<keyword evidence="6" id="KW-0067">ATP-binding</keyword>
<dbReference type="InterPro" id="IPR027417">
    <property type="entry name" value="P-loop_NTPase"/>
</dbReference>
<organism evidence="15 16">
    <name type="scientific">Flagellimonas allohymeniacidonis</name>
    <dbReference type="NCBI Taxonomy" id="2517819"/>
    <lineage>
        <taxon>Bacteria</taxon>
        <taxon>Pseudomonadati</taxon>
        <taxon>Bacteroidota</taxon>
        <taxon>Flavobacteriia</taxon>
        <taxon>Flavobacteriales</taxon>
        <taxon>Flavobacteriaceae</taxon>
        <taxon>Flagellimonas</taxon>
    </lineage>
</organism>
<dbReference type="InterPro" id="IPR001650">
    <property type="entry name" value="Helicase_C-like"/>
</dbReference>
<dbReference type="GO" id="GO:0009378">
    <property type="term" value="F:four-way junction helicase activity"/>
    <property type="evidence" value="ECO:0007669"/>
    <property type="project" value="TreeGrafter"/>
</dbReference>
<dbReference type="InterPro" id="IPR014001">
    <property type="entry name" value="Helicase_ATP-bd"/>
</dbReference>
<keyword evidence="16" id="KW-1185">Reference proteome</keyword>
<dbReference type="Pfam" id="PF00271">
    <property type="entry name" value="Helicase_C"/>
    <property type="match status" value="1"/>
</dbReference>
<dbReference type="InterPro" id="IPR004589">
    <property type="entry name" value="DNA_helicase_ATP-dep_RecQ"/>
</dbReference>
<evidence type="ECO:0000256" key="12">
    <source>
        <dbReference type="ARBA" id="ARBA00044550"/>
    </source>
</evidence>
<evidence type="ECO:0000256" key="2">
    <source>
        <dbReference type="ARBA" id="ARBA00022723"/>
    </source>
</evidence>
<evidence type="ECO:0000256" key="1">
    <source>
        <dbReference type="ARBA" id="ARBA00005446"/>
    </source>
</evidence>
<dbReference type="GO" id="GO:0016787">
    <property type="term" value="F:hydrolase activity"/>
    <property type="evidence" value="ECO:0007669"/>
    <property type="project" value="UniProtKB-KW"/>
</dbReference>
<keyword evidence="4" id="KW-0378">Hydrolase</keyword>